<evidence type="ECO:0000259" key="1">
    <source>
        <dbReference type="PROSITE" id="PS50878"/>
    </source>
</evidence>
<proteinExistence type="predicted"/>
<dbReference type="SUPFAM" id="SSF56672">
    <property type="entry name" value="DNA/RNA polymerases"/>
    <property type="match status" value="1"/>
</dbReference>
<dbReference type="CDD" id="cd01647">
    <property type="entry name" value="RT_LTR"/>
    <property type="match status" value="1"/>
</dbReference>
<name>A0A0V0HKF0_SOLCH</name>
<dbReference type="InterPro" id="IPR000477">
    <property type="entry name" value="RT_dom"/>
</dbReference>
<evidence type="ECO:0000313" key="2">
    <source>
        <dbReference type="EMBL" id="JAP20958.1"/>
    </source>
</evidence>
<dbReference type="PANTHER" id="PTHR24559:SF434">
    <property type="entry name" value="RNA-DIRECTED DNA POLYMERASE HOMOLOG"/>
    <property type="match status" value="1"/>
</dbReference>
<sequence>MPFGLSNAPSTFQATMNEVFRPCLRHFVLAVFDDILVYSTNWKSHLEHLTTVLELLCSRQLVAKRSKCLFGQKAIDYMRHVISNKGLVVDPSKIIAIQQWPAPKSVQGTFGVF</sequence>
<dbReference type="InterPro" id="IPR053134">
    <property type="entry name" value="RNA-dir_DNA_polymerase"/>
</dbReference>
<dbReference type="InterPro" id="IPR043128">
    <property type="entry name" value="Rev_trsase/Diguanyl_cyclase"/>
</dbReference>
<dbReference type="InterPro" id="IPR043502">
    <property type="entry name" value="DNA/RNA_pol_sf"/>
</dbReference>
<dbReference type="FunFam" id="3.30.70.270:FF:000003">
    <property type="entry name" value="Transposon Ty3-G Gag-Pol polyprotein"/>
    <property type="match status" value="1"/>
</dbReference>
<dbReference type="PROSITE" id="PS50878">
    <property type="entry name" value="RT_POL"/>
    <property type="match status" value="1"/>
</dbReference>
<reference evidence="2" key="1">
    <citation type="submission" date="2015-12" db="EMBL/GenBank/DDBJ databases">
        <title>Gene expression during late stages of embryo sac development: a critical building block for successful pollen-pistil interactions.</title>
        <authorList>
            <person name="Liu Y."/>
            <person name="Joly V."/>
            <person name="Sabar M."/>
            <person name="Matton D.P."/>
        </authorList>
    </citation>
    <scope>NUCLEOTIDE SEQUENCE</scope>
</reference>
<accession>A0A0V0HKF0</accession>
<dbReference type="AlphaFoldDB" id="A0A0V0HKF0"/>
<protein>
    <submittedName>
        <fullName evidence="2">Putative ovule protein</fullName>
    </submittedName>
</protein>
<feature type="domain" description="Reverse transcriptase" evidence="1">
    <location>
        <begin position="1"/>
        <end position="82"/>
    </location>
</feature>
<dbReference type="PANTHER" id="PTHR24559">
    <property type="entry name" value="TRANSPOSON TY3-I GAG-POL POLYPROTEIN"/>
    <property type="match status" value="1"/>
</dbReference>
<dbReference type="EMBL" id="GEDG01018241">
    <property type="protein sequence ID" value="JAP20958.1"/>
    <property type="molecule type" value="Transcribed_RNA"/>
</dbReference>
<dbReference type="Gene3D" id="3.30.70.270">
    <property type="match status" value="1"/>
</dbReference>
<dbReference type="Pfam" id="PF00078">
    <property type="entry name" value="RVT_1"/>
    <property type="match status" value="1"/>
</dbReference>
<organism evidence="2">
    <name type="scientific">Solanum chacoense</name>
    <name type="common">Chaco potato</name>
    <dbReference type="NCBI Taxonomy" id="4108"/>
    <lineage>
        <taxon>Eukaryota</taxon>
        <taxon>Viridiplantae</taxon>
        <taxon>Streptophyta</taxon>
        <taxon>Embryophyta</taxon>
        <taxon>Tracheophyta</taxon>
        <taxon>Spermatophyta</taxon>
        <taxon>Magnoliopsida</taxon>
        <taxon>eudicotyledons</taxon>
        <taxon>Gunneridae</taxon>
        <taxon>Pentapetalae</taxon>
        <taxon>asterids</taxon>
        <taxon>lamiids</taxon>
        <taxon>Solanales</taxon>
        <taxon>Solanaceae</taxon>
        <taxon>Solanoideae</taxon>
        <taxon>Solaneae</taxon>
        <taxon>Solanum</taxon>
    </lineage>
</organism>